<dbReference type="EMBL" id="WJBH02000296">
    <property type="protein sequence ID" value="KAI9549463.1"/>
    <property type="molecule type" value="Genomic_DNA"/>
</dbReference>
<evidence type="ECO:0000313" key="1">
    <source>
        <dbReference type="EMBL" id="KAI9549463.1"/>
    </source>
</evidence>
<organism evidence="1 2">
    <name type="scientific">Daphnia sinensis</name>
    <dbReference type="NCBI Taxonomy" id="1820382"/>
    <lineage>
        <taxon>Eukaryota</taxon>
        <taxon>Metazoa</taxon>
        <taxon>Ecdysozoa</taxon>
        <taxon>Arthropoda</taxon>
        <taxon>Crustacea</taxon>
        <taxon>Branchiopoda</taxon>
        <taxon>Diplostraca</taxon>
        <taxon>Cladocera</taxon>
        <taxon>Anomopoda</taxon>
        <taxon>Daphniidae</taxon>
        <taxon>Daphnia</taxon>
        <taxon>Daphnia similis group</taxon>
    </lineage>
</organism>
<dbReference type="Proteomes" id="UP000820818">
    <property type="component" value="Unassembled WGS sequence"/>
</dbReference>
<sequence length="165" mass="18884">MTDRQSSYRALGAEIDSALSRLTPENQTQMRNWISDGTFTQRAIDTMFEQGHEILRLEKLTQAAHQSQQEPVAWALSHSRGIEFNSKYPMQSSRDEADRMARQHLGAVTVTPLYTSPPAQPAREPLTEYQKWRMYEAGPDMPYSGWRVHAGSRRHRSRHGIEGDA</sequence>
<protein>
    <submittedName>
        <fullName evidence="1">Uncharacterized protein</fullName>
    </submittedName>
</protein>
<dbReference type="AlphaFoldDB" id="A0AAD5PLB4"/>
<reference evidence="1" key="1">
    <citation type="submission" date="2022-05" db="EMBL/GenBank/DDBJ databases">
        <title>A multi-omics perspective on studying reproductive biology in Daphnia sinensis.</title>
        <authorList>
            <person name="Jia J."/>
        </authorList>
    </citation>
    <scope>NUCLEOTIDE SEQUENCE</scope>
    <source>
        <strain evidence="1">WSL</strain>
    </source>
</reference>
<keyword evidence="2" id="KW-1185">Reference proteome</keyword>
<gene>
    <name evidence="1" type="ORF">GHT06_001863</name>
</gene>
<proteinExistence type="predicted"/>
<comment type="caution">
    <text evidence="1">The sequence shown here is derived from an EMBL/GenBank/DDBJ whole genome shotgun (WGS) entry which is preliminary data.</text>
</comment>
<name>A0AAD5PLB4_9CRUS</name>
<evidence type="ECO:0000313" key="2">
    <source>
        <dbReference type="Proteomes" id="UP000820818"/>
    </source>
</evidence>
<accession>A0AAD5PLB4</accession>